<feature type="region of interest" description="Disordered" evidence="1">
    <location>
        <begin position="392"/>
        <end position="411"/>
    </location>
</feature>
<sequence length="411" mass="46931">MVRSLCLNRFCDIAVIVRIDPQLLLRFLSPYRHYLVGERGMNWPRHPDVTNYRQSMQILITLGPDAPSRMVEGLYYVSQLSDDASCQQIVELAIDAGIDLGVYQSAPEDIAIRVWIENPSILLQAYAEKHRIKSMKFVSYYPRQTTIPDFTYPNDQILSKLEATLNYTYAYTRTGCGMRVLPLTKHNGFWLMIRHGAFMRRSGTVQNDGSVGQVVYRPEYYDSVIYNADTGELAVNASTKNERINYCKCLGFCLFGDGSFFDIQQRKSKYSLSPLIDLNRLSLVSCDIEEIESISLCELLIRHRSWQQDVEVRRADDVFAAIDEDSRNLFDDSSQIKLVRAKFRIKFLDQQIRHVTIRPPGTVIFDRASDYCVISSWLKKRGFLGAFCETTSSLTSPGTPGSPENGLISRL</sequence>
<evidence type="ECO:0000313" key="2">
    <source>
        <dbReference type="EMBL" id="QDU33028.1"/>
    </source>
</evidence>
<evidence type="ECO:0000313" key="3">
    <source>
        <dbReference type="Proteomes" id="UP000317369"/>
    </source>
</evidence>
<proteinExistence type="predicted"/>
<reference evidence="2 3" key="1">
    <citation type="submission" date="2019-02" db="EMBL/GenBank/DDBJ databases">
        <title>Deep-cultivation of Planctomycetes and their phenomic and genomic characterization uncovers novel biology.</title>
        <authorList>
            <person name="Wiegand S."/>
            <person name="Jogler M."/>
            <person name="Boedeker C."/>
            <person name="Pinto D."/>
            <person name="Vollmers J."/>
            <person name="Rivas-Marin E."/>
            <person name="Kohn T."/>
            <person name="Peeters S.H."/>
            <person name="Heuer A."/>
            <person name="Rast P."/>
            <person name="Oberbeckmann S."/>
            <person name="Bunk B."/>
            <person name="Jeske O."/>
            <person name="Meyerdierks A."/>
            <person name="Storesund J.E."/>
            <person name="Kallscheuer N."/>
            <person name="Luecker S."/>
            <person name="Lage O.M."/>
            <person name="Pohl T."/>
            <person name="Merkel B.J."/>
            <person name="Hornburger P."/>
            <person name="Mueller R.-W."/>
            <person name="Bruemmer F."/>
            <person name="Labrenz M."/>
            <person name="Spormann A.M."/>
            <person name="Op den Camp H."/>
            <person name="Overmann J."/>
            <person name="Amann R."/>
            <person name="Jetten M.S.M."/>
            <person name="Mascher T."/>
            <person name="Medema M.H."/>
            <person name="Devos D.P."/>
            <person name="Kaster A.-K."/>
            <person name="Ovreas L."/>
            <person name="Rohde M."/>
            <person name="Galperin M.Y."/>
            <person name="Jogler C."/>
        </authorList>
    </citation>
    <scope>NUCLEOTIDE SEQUENCE [LARGE SCALE GENOMIC DNA]</scope>
    <source>
        <strain evidence="2 3">KS4</strain>
    </source>
</reference>
<dbReference type="AlphaFoldDB" id="A0A517YS39"/>
<protein>
    <submittedName>
        <fullName evidence="2">Uncharacterized protein</fullName>
    </submittedName>
</protein>
<feature type="compositionally biased region" description="Low complexity" evidence="1">
    <location>
        <begin position="392"/>
        <end position="403"/>
    </location>
</feature>
<keyword evidence="3" id="KW-1185">Reference proteome</keyword>
<dbReference type="EMBL" id="CP036425">
    <property type="protein sequence ID" value="QDU33028.1"/>
    <property type="molecule type" value="Genomic_DNA"/>
</dbReference>
<evidence type="ECO:0000256" key="1">
    <source>
        <dbReference type="SAM" id="MobiDB-lite"/>
    </source>
</evidence>
<gene>
    <name evidence="2" type="ORF">KS4_10690</name>
</gene>
<name>A0A517YS39_9BACT</name>
<dbReference type="Proteomes" id="UP000317369">
    <property type="component" value="Chromosome"/>
</dbReference>
<organism evidence="2 3">
    <name type="scientific">Poriferisphaera corsica</name>
    <dbReference type="NCBI Taxonomy" id="2528020"/>
    <lineage>
        <taxon>Bacteria</taxon>
        <taxon>Pseudomonadati</taxon>
        <taxon>Planctomycetota</taxon>
        <taxon>Phycisphaerae</taxon>
        <taxon>Phycisphaerales</taxon>
        <taxon>Phycisphaeraceae</taxon>
        <taxon>Poriferisphaera</taxon>
    </lineage>
</organism>
<dbReference type="KEGG" id="pcor:KS4_10690"/>
<accession>A0A517YS39</accession>